<comment type="caution">
    <text evidence="3">The sequence shown here is derived from an EMBL/GenBank/DDBJ whole genome shotgun (WGS) entry which is preliminary data.</text>
</comment>
<dbReference type="Pfam" id="PF13905">
    <property type="entry name" value="Thioredoxin_8"/>
    <property type="match status" value="1"/>
</dbReference>
<keyword evidence="1" id="KW-0472">Membrane</keyword>
<dbReference type="InterPro" id="IPR036249">
    <property type="entry name" value="Thioredoxin-like_sf"/>
</dbReference>
<keyword evidence="1" id="KW-0812">Transmembrane</keyword>
<dbReference type="Proteomes" id="UP001500689">
    <property type="component" value="Unassembled WGS sequence"/>
</dbReference>
<feature type="transmembrane region" description="Helical" evidence="1">
    <location>
        <begin position="20"/>
        <end position="41"/>
    </location>
</feature>
<evidence type="ECO:0000256" key="1">
    <source>
        <dbReference type="SAM" id="Phobius"/>
    </source>
</evidence>
<accession>A0ABP6Y2N5</accession>
<dbReference type="InterPro" id="IPR012336">
    <property type="entry name" value="Thioredoxin-like_fold"/>
</dbReference>
<keyword evidence="1" id="KW-1133">Transmembrane helix</keyword>
<keyword evidence="4" id="KW-1185">Reference proteome</keyword>
<gene>
    <name evidence="3" type="ORF">GCM10022222_67820</name>
</gene>
<evidence type="ECO:0000313" key="4">
    <source>
        <dbReference type="Proteomes" id="UP001500689"/>
    </source>
</evidence>
<proteinExistence type="predicted"/>
<reference evidence="4" key="1">
    <citation type="journal article" date="2019" name="Int. J. Syst. Evol. Microbiol.">
        <title>The Global Catalogue of Microorganisms (GCM) 10K type strain sequencing project: providing services to taxonomists for standard genome sequencing and annotation.</title>
        <authorList>
            <consortium name="The Broad Institute Genomics Platform"/>
            <consortium name="The Broad Institute Genome Sequencing Center for Infectious Disease"/>
            <person name="Wu L."/>
            <person name="Ma J."/>
        </authorList>
    </citation>
    <scope>NUCLEOTIDE SEQUENCE [LARGE SCALE GENOMIC DNA]</scope>
    <source>
        <strain evidence="4">JCM 16898</strain>
    </source>
</reference>
<name>A0ABP6Y2N5_9PSEU</name>
<evidence type="ECO:0000259" key="2">
    <source>
        <dbReference type="Pfam" id="PF13905"/>
    </source>
</evidence>
<feature type="domain" description="Thioredoxin-like fold" evidence="2">
    <location>
        <begin position="86"/>
        <end position="174"/>
    </location>
</feature>
<dbReference type="SUPFAM" id="SSF52833">
    <property type="entry name" value="Thioredoxin-like"/>
    <property type="match status" value="1"/>
</dbReference>
<dbReference type="EMBL" id="BAAAZN010000019">
    <property type="protein sequence ID" value="GAA3573891.1"/>
    <property type="molecule type" value="Genomic_DNA"/>
</dbReference>
<organism evidence="3 4">
    <name type="scientific">Amycolatopsis ultiminotia</name>
    <dbReference type="NCBI Taxonomy" id="543629"/>
    <lineage>
        <taxon>Bacteria</taxon>
        <taxon>Bacillati</taxon>
        <taxon>Actinomycetota</taxon>
        <taxon>Actinomycetes</taxon>
        <taxon>Pseudonocardiales</taxon>
        <taxon>Pseudonocardiaceae</taxon>
        <taxon>Amycolatopsis</taxon>
    </lineage>
</organism>
<dbReference type="Gene3D" id="3.40.30.10">
    <property type="entry name" value="Glutaredoxin"/>
    <property type="match status" value="1"/>
</dbReference>
<protein>
    <recommendedName>
        <fullName evidence="2">Thioredoxin-like fold domain-containing protein</fullName>
    </recommendedName>
</protein>
<sequence length="197" mass="19847">MPHAPVPTGRPTAPRSRRRLVSIALAAVAVVGIAFVLYSAFSPSSTQAASPAAADSGAKAGTTAAAGAFTARTLLGEQVAVPGSRPSVLFFFSVGCGGCGPATHALAQAQQAVGTKANFVAVDIGPGETEQDITDFLTANQATTLAYASDTNTSLISAYQVTQLSTAVVLDAFGKPVFRAVEPAAEQIRAELAKVGA</sequence>
<evidence type="ECO:0000313" key="3">
    <source>
        <dbReference type="EMBL" id="GAA3573891.1"/>
    </source>
</evidence>